<evidence type="ECO:0000313" key="2">
    <source>
        <dbReference type="EMBL" id="KUN83255.1"/>
    </source>
</evidence>
<keyword evidence="3" id="KW-1185">Reference proteome</keyword>
<dbReference type="AlphaFoldDB" id="A0A101T002"/>
<feature type="domain" description="Periplasmic binding protein" evidence="1">
    <location>
        <begin position="78"/>
        <end position="336"/>
    </location>
</feature>
<dbReference type="EMBL" id="LMWW01000025">
    <property type="protein sequence ID" value="KUN83255.1"/>
    <property type="molecule type" value="Genomic_DNA"/>
</dbReference>
<comment type="caution">
    <text evidence="2">The sequence shown here is derived from an EMBL/GenBank/DDBJ whole genome shotgun (WGS) entry which is preliminary data.</text>
</comment>
<dbReference type="PROSITE" id="PS51257">
    <property type="entry name" value="PROKAR_LIPOPROTEIN"/>
    <property type="match status" value="1"/>
</dbReference>
<name>A0A101T002_9ACTN</name>
<dbReference type="InterPro" id="IPR025997">
    <property type="entry name" value="SBP_2_dom"/>
</dbReference>
<evidence type="ECO:0000259" key="1">
    <source>
        <dbReference type="Pfam" id="PF13407"/>
    </source>
</evidence>
<evidence type="ECO:0000313" key="3">
    <source>
        <dbReference type="Proteomes" id="UP000052982"/>
    </source>
</evidence>
<dbReference type="InterPro" id="IPR028082">
    <property type="entry name" value="Peripla_BP_I"/>
</dbReference>
<dbReference type="SUPFAM" id="SSF53822">
    <property type="entry name" value="Periplasmic binding protein-like I"/>
    <property type="match status" value="1"/>
</dbReference>
<protein>
    <recommendedName>
        <fullName evidence="1">Periplasmic binding protein domain-containing protein</fullName>
    </recommendedName>
</protein>
<organism evidence="2 3">
    <name type="scientific">Streptomyces griseoruber</name>
    <dbReference type="NCBI Taxonomy" id="1943"/>
    <lineage>
        <taxon>Bacteria</taxon>
        <taxon>Bacillati</taxon>
        <taxon>Actinomycetota</taxon>
        <taxon>Actinomycetes</taxon>
        <taxon>Kitasatosporales</taxon>
        <taxon>Streptomycetaceae</taxon>
        <taxon>Streptomyces</taxon>
    </lineage>
</organism>
<sequence length="388" mass="40089">MLNGRNRSRELLAACTVLALTLVGCGSTKTNSGSSGDAKGAVAASVAEAVKSARQPIDTFVAPGPALDTSKITGGKVYVIVPALEVQDFSVVANEIKSVFSRFGVDVEACGTTGGSPDGVANCLQQAINAKAIGIVTVGITQNTAPSAIAAVAKAGIPLVNGMTTSSGPGDPKLVSYVAPDFVKLHSWLTDQFIVDSKGSAHVLAMRTTSNDITPAWANDGVVKVLKDDCSGCSSKVIDVNTVNQDKIPTEVSTSLVADSSMKYIVAGTNNYVPDVVSGAQAASRSATDTQVGTVGGSLAVMQQLGKSQWTAAVAAFSLPALSWYLSDSLLRLMVGQPRAGALDFPFQRLFTSANVAGLDLTQKGWSSGSWYGKADYVDGFLKLWGKK</sequence>
<accession>A0A101T002</accession>
<gene>
    <name evidence="2" type="ORF">AQJ64_17435</name>
</gene>
<dbReference type="Pfam" id="PF13407">
    <property type="entry name" value="Peripla_BP_4"/>
    <property type="match status" value="1"/>
</dbReference>
<dbReference type="Gene3D" id="3.40.50.2300">
    <property type="match status" value="2"/>
</dbReference>
<dbReference type="RefSeq" id="WP_055636332.1">
    <property type="nucleotide sequence ID" value="NZ_JBIRRP010000020.1"/>
</dbReference>
<dbReference type="STRING" id="1943.AQJ64_17435"/>
<reference evidence="2 3" key="1">
    <citation type="submission" date="2015-10" db="EMBL/GenBank/DDBJ databases">
        <title>Draft genome sequence of Streptomyces griseoruber DSM 40281, type strain for the species Streptomyces griseoruber.</title>
        <authorList>
            <person name="Ruckert C."/>
            <person name="Winkler A."/>
            <person name="Kalinowski J."/>
            <person name="Kampfer P."/>
            <person name="Glaeser S."/>
        </authorList>
    </citation>
    <scope>NUCLEOTIDE SEQUENCE [LARGE SCALE GENOMIC DNA]</scope>
    <source>
        <strain evidence="2 3">DSM 40281</strain>
    </source>
</reference>
<dbReference type="Proteomes" id="UP000052982">
    <property type="component" value="Unassembled WGS sequence"/>
</dbReference>
<dbReference type="OrthoDB" id="3614783at2"/>
<proteinExistence type="predicted"/>